<name>A0ABQ1UYX5_9BACT</name>
<evidence type="ECO:0000313" key="1">
    <source>
        <dbReference type="EMBL" id="GGF30730.1"/>
    </source>
</evidence>
<keyword evidence="2" id="KW-1185">Reference proteome</keyword>
<dbReference type="Proteomes" id="UP000647339">
    <property type="component" value="Unassembled WGS sequence"/>
</dbReference>
<proteinExistence type="predicted"/>
<organism evidence="1 2">
    <name type="scientific">Echinicola rosea</name>
    <dbReference type="NCBI Taxonomy" id="1807691"/>
    <lineage>
        <taxon>Bacteria</taxon>
        <taxon>Pseudomonadati</taxon>
        <taxon>Bacteroidota</taxon>
        <taxon>Cytophagia</taxon>
        <taxon>Cytophagales</taxon>
        <taxon>Cyclobacteriaceae</taxon>
        <taxon>Echinicola</taxon>
    </lineage>
</organism>
<sequence length="110" mass="11431">MVEVGSITVKAESAISIGRSVVWPRIADYHCTAPVYIPTDVSIDIDIGAIVNVDAIIIASPVIAFDIGNPGIIVSVIRIPYVTISVILISKIIGLASVVGKIPVLEIGGP</sequence>
<comment type="caution">
    <text evidence="1">The sequence shown here is derived from an EMBL/GenBank/DDBJ whole genome shotgun (WGS) entry which is preliminary data.</text>
</comment>
<gene>
    <name evidence="1" type="ORF">GCM10011339_18680</name>
</gene>
<evidence type="ECO:0000313" key="2">
    <source>
        <dbReference type="Proteomes" id="UP000647339"/>
    </source>
</evidence>
<dbReference type="EMBL" id="BMIU01000008">
    <property type="protein sequence ID" value="GGF30730.1"/>
    <property type="molecule type" value="Genomic_DNA"/>
</dbReference>
<protein>
    <submittedName>
        <fullName evidence="1">Uncharacterized protein</fullName>
    </submittedName>
</protein>
<reference evidence="2" key="1">
    <citation type="journal article" date="2019" name="Int. J. Syst. Evol. Microbiol.">
        <title>The Global Catalogue of Microorganisms (GCM) 10K type strain sequencing project: providing services to taxonomists for standard genome sequencing and annotation.</title>
        <authorList>
            <consortium name="The Broad Institute Genomics Platform"/>
            <consortium name="The Broad Institute Genome Sequencing Center for Infectious Disease"/>
            <person name="Wu L."/>
            <person name="Ma J."/>
        </authorList>
    </citation>
    <scope>NUCLEOTIDE SEQUENCE [LARGE SCALE GENOMIC DNA]</scope>
    <source>
        <strain evidence="2">CGMCC 1.15407</strain>
    </source>
</reference>
<accession>A0ABQ1UYX5</accession>